<reference evidence="1" key="2">
    <citation type="journal article" date="2023" name="IMA Fungus">
        <title>Comparative genomic study of the Penicillium genus elucidates a diverse pangenome and 15 lateral gene transfer events.</title>
        <authorList>
            <person name="Petersen C."/>
            <person name="Sorensen T."/>
            <person name="Nielsen M.R."/>
            <person name="Sondergaard T.E."/>
            <person name="Sorensen J.L."/>
            <person name="Fitzpatrick D.A."/>
            <person name="Frisvad J.C."/>
            <person name="Nielsen K.L."/>
        </authorList>
    </citation>
    <scope>NUCLEOTIDE SEQUENCE</scope>
    <source>
        <strain evidence="1">IBT 20477</strain>
    </source>
</reference>
<dbReference type="AlphaFoldDB" id="A0A9W9MAX7"/>
<evidence type="ECO:0000313" key="1">
    <source>
        <dbReference type="EMBL" id="KAJ5196346.1"/>
    </source>
</evidence>
<dbReference type="OrthoDB" id="4369470at2759"/>
<proteinExistence type="predicted"/>
<dbReference type="EMBL" id="JAPQKQ010000005">
    <property type="protein sequence ID" value="KAJ5196346.1"/>
    <property type="molecule type" value="Genomic_DNA"/>
</dbReference>
<dbReference type="Proteomes" id="UP001150942">
    <property type="component" value="Unassembled WGS sequence"/>
</dbReference>
<name>A0A9W9MAX7_9EURO</name>
<accession>A0A9W9MAX7</accession>
<comment type="caution">
    <text evidence="1">The sequence shown here is derived from an EMBL/GenBank/DDBJ whole genome shotgun (WGS) entry which is preliminary data.</text>
</comment>
<keyword evidence="2" id="KW-1185">Reference proteome</keyword>
<gene>
    <name evidence="1" type="ORF">N7449_006825</name>
</gene>
<protein>
    <submittedName>
        <fullName evidence="1">Uncharacterized protein</fullName>
    </submittedName>
</protein>
<sequence length="136" mass="15100">MMKQPNAISPKVVTPTVIQEDDAEIPVLVYDFQMPEFRSAVKDWGPLWYCGSQGTGGFMSSSHGSNTESGLDNGLWIPPPNGTNLTDEEVYIATKYLPSTERVSRWPVDFDRNGHIRAARSESSLVHLLKTPGYTI</sequence>
<reference evidence="1" key="1">
    <citation type="submission" date="2022-11" db="EMBL/GenBank/DDBJ databases">
        <authorList>
            <person name="Petersen C."/>
        </authorList>
    </citation>
    <scope>NUCLEOTIDE SEQUENCE</scope>
    <source>
        <strain evidence="1">IBT 20477</strain>
    </source>
</reference>
<organism evidence="1 2">
    <name type="scientific">Penicillium cf. viridicatum</name>
    <dbReference type="NCBI Taxonomy" id="2972119"/>
    <lineage>
        <taxon>Eukaryota</taxon>
        <taxon>Fungi</taxon>
        <taxon>Dikarya</taxon>
        <taxon>Ascomycota</taxon>
        <taxon>Pezizomycotina</taxon>
        <taxon>Eurotiomycetes</taxon>
        <taxon>Eurotiomycetidae</taxon>
        <taxon>Eurotiales</taxon>
        <taxon>Aspergillaceae</taxon>
        <taxon>Penicillium</taxon>
    </lineage>
</organism>
<evidence type="ECO:0000313" key="2">
    <source>
        <dbReference type="Proteomes" id="UP001150942"/>
    </source>
</evidence>